<feature type="region of interest" description="Disordered" evidence="1">
    <location>
        <begin position="1"/>
        <end position="43"/>
    </location>
</feature>
<gene>
    <name evidence="2" type="ORF">AT9943_LOCUS17506</name>
</gene>
<organism evidence="2 3">
    <name type="scientific">Arabidopsis thaliana</name>
    <name type="common">Mouse-ear cress</name>
    <dbReference type="NCBI Taxonomy" id="3702"/>
    <lineage>
        <taxon>Eukaryota</taxon>
        <taxon>Viridiplantae</taxon>
        <taxon>Streptophyta</taxon>
        <taxon>Embryophyta</taxon>
        <taxon>Tracheophyta</taxon>
        <taxon>Spermatophyta</taxon>
        <taxon>Magnoliopsida</taxon>
        <taxon>eudicotyledons</taxon>
        <taxon>Gunneridae</taxon>
        <taxon>Pentapetalae</taxon>
        <taxon>rosids</taxon>
        <taxon>malvids</taxon>
        <taxon>Brassicales</taxon>
        <taxon>Brassicaceae</taxon>
        <taxon>Camelineae</taxon>
        <taxon>Arabidopsis</taxon>
    </lineage>
</organism>
<feature type="compositionally biased region" description="Basic residues" evidence="1">
    <location>
        <begin position="29"/>
        <end position="43"/>
    </location>
</feature>
<sequence>MSSMSDSRHPRKTKFLLRPLNPPNPVAASKRKRSGAKESKRRK</sequence>
<protein>
    <submittedName>
        <fullName evidence="2">(thale cress) hypothetical protein</fullName>
    </submittedName>
</protein>
<evidence type="ECO:0000313" key="3">
    <source>
        <dbReference type="Proteomes" id="UP000516314"/>
    </source>
</evidence>
<accession>A0A7G2F9Y7</accession>
<dbReference type="EMBL" id="LR881469">
    <property type="protein sequence ID" value="CAD5329943.1"/>
    <property type="molecule type" value="Genomic_DNA"/>
</dbReference>
<evidence type="ECO:0000313" key="2">
    <source>
        <dbReference type="EMBL" id="CAD5329943.1"/>
    </source>
</evidence>
<dbReference type="Proteomes" id="UP000516314">
    <property type="component" value="Chromosome 4"/>
</dbReference>
<evidence type="ECO:0000256" key="1">
    <source>
        <dbReference type="SAM" id="MobiDB-lite"/>
    </source>
</evidence>
<proteinExistence type="predicted"/>
<name>A0A7G2F9Y7_ARATH</name>
<reference evidence="2 3" key="1">
    <citation type="submission" date="2020-09" db="EMBL/GenBank/DDBJ databases">
        <authorList>
            <person name="Ashkenazy H."/>
        </authorList>
    </citation>
    <scope>NUCLEOTIDE SEQUENCE [LARGE SCALE GENOMIC DNA]</scope>
    <source>
        <strain evidence="3">cv. Cdm-0</strain>
    </source>
</reference>
<dbReference type="AlphaFoldDB" id="A0A7G2F9Y7"/>